<accession>A0AAU7VIA8</accession>
<feature type="domain" description="ABC transmembrane type-1" evidence="9">
    <location>
        <begin position="68"/>
        <end position="276"/>
    </location>
</feature>
<sequence>MNKNNNPKINFISLLGINFLRLNALLAVLAMVYFVGSIVQKGASAISWTFLTDIPRQGMTAGGIMPAIIGTVYVSLLTLLIAVPLGVGAAIYLNEFSTQGKLNRLIRLSIRNMAGIPSIVYGLFGLGIFVVGMKLGNSLMASALTLSLMTYPVIVTTAEEALRSVPLGFREGAMALGATRWQAVKLNVLPAAIPGMATGTILGLGRAAGETAPIILTGAAYFLPILPSSVTDQFMALPYHLYILSTQHSSISEVRHLAYGTALVLLAIVLILNSVAIGLRVYYSKSKQW</sequence>
<keyword evidence="7 8" id="KW-0472">Membrane</keyword>
<proteinExistence type="inferred from homology"/>
<reference evidence="10" key="2">
    <citation type="submission" date="2024-06" db="EMBL/GenBank/DDBJ databases">
        <authorList>
            <person name="Petrova K.O."/>
            <person name="Toshchakov S.V."/>
            <person name="Boltjanskaja Y.V."/>
            <person name="Kevbrin V."/>
        </authorList>
    </citation>
    <scope>NUCLEOTIDE SEQUENCE</scope>
    <source>
        <strain evidence="10">Z-910T</strain>
    </source>
</reference>
<keyword evidence="5 8" id="KW-0812">Transmembrane</keyword>
<organism evidence="10">
    <name type="scientific">Proteinivorax tanatarense</name>
    <dbReference type="NCBI Taxonomy" id="1260629"/>
    <lineage>
        <taxon>Bacteria</taxon>
        <taxon>Bacillati</taxon>
        <taxon>Bacillota</taxon>
        <taxon>Clostridia</taxon>
        <taxon>Eubacteriales</taxon>
        <taxon>Proteinivoracaceae</taxon>
        <taxon>Proteinivorax</taxon>
    </lineage>
</organism>
<dbReference type="PROSITE" id="PS50928">
    <property type="entry name" value="ABC_TM1"/>
    <property type="match status" value="1"/>
</dbReference>
<evidence type="ECO:0000256" key="6">
    <source>
        <dbReference type="ARBA" id="ARBA00022989"/>
    </source>
</evidence>
<comment type="subcellular location">
    <subcellularLocation>
        <location evidence="1 8">Cell membrane</location>
        <topology evidence="1 8">Multi-pass membrane protein</topology>
    </subcellularLocation>
</comment>
<dbReference type="GO" id="GO:0035435">
    <property type="term" value="P:phosphate ion transmembrane transport"/>
    <property type="evidence" value="ECO:0007669"/>
    <property type="project" value="InterPro"/>
</dbReference>
<gene>
    <name evidence="10" type="primary">pstA</name>
    <name evidence="10" type="ORF">PRVXT_001866</name>
</gene>
<dbReference type="GO" id="GO:0005315">
    <property type="term" value="F:phosphate transmembrane transporter activity"/>
    <property type="evidence" value="ECO:0007669"/>
    <property type="project" value="InterPro"/>
</dbReference>
<evidence type="ECO:0000256" key="5">
    <source>
        <dbReference type="ARBA" id="ARBA00022692"/>
    </source>
</evidence>
<evidence type="ECO:0000256" key="1">
    <source>
        <dbReference type="ARBA" id="ARBA00004651"/>
    </source>
</evidence>
<dbReference type="SUPFAM" id="SSF161098">
    <property type="entry name" value="MetI-like"/>
    <property type="match status" value="1"/>
</dbReference>
<feature type="transmembrane region" description="Helical" evidence="8">
    <location>
        <begin position="64"/>
        <end position="93"/>
    </location>
</feature>
<dbReference type="InterPro" id="IPR035906">
    <property type="entry name" value="MetI-like_sf"/>
</dbReference>
<dbReference type="Gene3D" id="1.10.3720.10">
    <property type="entry name" value="MetI-like"/>
    <property type="match status" value="1"/>
</dbReference>
<dbReference type="PANTHER" id="PTHR43470">
    <property type="entry name" value="PHOSPHATE TRANSPORT SYSTEM PERMEASE PROTEIN PSTA-RELATED"/>
    <property type="match status" value="1"/>
</dbReference>
<dbReference type="InterPro" id="IPR000515">
    <property type="entry name" value="MetI-like"/>
</dbReference>
<feature type="transmembrane region" description="Helical" evidence="8">
    <location>
        <begin position="114"/>
        <end position="133"/>
    </location>
</feature>
<evidence type="ECO:0000256" key="3">
    <source>
        <dbReference type="ARBA" id="ARBA00022448"/>
    </source>
</evidence>
<feature type="transmembrane region" description="Helical" evidence="8">
    <location>
        <begin position="12"/>
        <end position="35"/>
    </location>
</feature>
<keyword evidence="4 8" id="KW-1003">Cell membrane</keyword>
<evidence type="ECO:0000259" key="9">
    <source>
        <dbReference type="PROSITE" id="PS50928"/>
    </source>
</evidence>
<comment type="similarity">
    <text evidence="2 8">Belongs to the binding-protein-dependent transport system permease family. CysTW subfamily.</text>
</comment>
<protein>
    <recommendedName>
        <fullName evidence="8">Phosphate transport system permease protein PstA</fullName>
    </recommendedName>
</protein>
<name>A0AAU7VIA8_9FIRM</name>
<dbReference type="EMBL" id="CP158367">
    <property type="protein sequence ID" value="XBX73855.1"/>
    <property type="molecule type" value="Genomic_DNA"/>
</dbReference>
<keyword evidence="6 8" id="KW-1133">Transmembrane helix</keyword>
<dbReference type="RefSeq" id="WP_350342617.1">
    <property type="nucleotide sequence ID" value="NZ_CP158367.1"/>
</dbReference>
<evidence type="ECO:0000256" key="4">
    <source>
        <dbReference type="ARBA" id="ARBA00022475"/>
    </source>
</evidence>
<keyword evidence="3" id="KW-0813">Transport</keyword>
<evidence type="ECO:0000313" key="10">
    <source>
        <dbReference type="EMBL" id="XBX73855.1"/>
    </source>
</evidence>
<dbReference type="InterPro" id="IPR005672">
    <property type="entry name" value="Phosphate_PstA"/>
</dbReference>
<dbReference type="AlphaFoldDB" id="A0AAU7VIA8"/>
<evidence type="ECO:0000256" key="8">
    <source>
        <dbReference type="RuleBase" id="RU363043"/>
    </source>
</evidence>
<dbReference type="Pfam" id="PF00528">
    <property type="entry name" value="BPD_transp_1"/>
    <property type="match status" value="1"/>
</dbReference>
<dbReference type="PANTHER" id="PTHR43470:SF3">
    <property type="entry name" value="PHOSPHATE TRANSPORT SYSTEM PERMEASE PROTEIN PSTA-RELATED"/>
    <property type="match status" value="1"/>
</dbReference>
<dbReference type="GO" id="GO:0005886">
    <property type="term" value="C:plasma membrane"/>
    <property type="evidence" value="ECO:0007669"/>
    <property type="project" value="UniProtKB-SubCell"/>
</dbReference>
<dbReference type="NCBIfam" id="TIGR00974">
    <property type="entry name" value="3a0107s02c"/>
    <property type="match status" value="1"/>
</dbReference>
<reference evidence="10" key="1">
    <citation type="journal article" date="2013" name="Extremophiles">
        <title>Proteinivorax tanatarense gen. nov., sp. nov., an anaerobic, haloalkaliphilic, proteolytic bacterium isolated from a decaying algal bloom, and proposal of Proteinivoraceae fam. nov.</title>
        <authorList>
            <person name="Kevbrin V."/>
            <person name="Boltyanskaya Y."/>
            <person name="Zhilina T."/>
            <person name="Kolganova T."/>
            <person name="Lavrentjeva E."/>
            <person name="Kuznetsov B."/>
        </authorList>
    </citation>
    <scope>NUCLEOTIDE SEQUENCE</scope>
    <source>
        <strain evidence="10">Z-910T</strain>
    </source>
</reference>
<evidence type="ECO:0000256" key="7">
    <source>
        <dbReference type="ARBA" id="ARBA00023136"/>
    </source>
</evidence>
<feature type="transmembrane region" description="Helical" evidence="8">
    <location>
        <begin position="257"/>
        <end position="283"/>
    </location>
</feature>
<dbReference type="CDD" id="cd06261">
    <property type="entry name" value="TM_PBP2"/>
    <property type="match status" value="1"/>
</dbReference>
<evidence type="ECO:0000256" key="2">
    <source>
        <dbReference type="ARBA" id="ARBA00007069"/>
    </source>
</evidence>
<comment type="caution">
    <text evidence="8">Lacks conserved residue(s) required for the propagation of feature annotation.</text>
</comment>